<reference evidence="2 3" key="1">
    <citation type="submission" date="2015-03" db="EMBL/GenBank/DDBJ databases">
        <title>Genome sequence of Tenacibaculum sp. S2-2, isolated from intestinal microbiota of sea cucumber, Apostichopus japonicas.</title>
        <authorList>
            <person name="Shao Z."/>
            <person name="Wang L."/>
            <person name="Li X."/>
        </authorList>
    </citation>
    <scope>NUCLEOTIDE SEQUENCE [LARGE SCALE GENOMIC DNA]</scope>
    <source>
        <strain evidence="2 3">S2-2</strain>
    </source>
</reference>
<dbReference type="OrthoDB" id="1121653at2"/>
<dbReference type="InterPro" id="IPR019619">
    <property type="entry name" value="DUF2490"/>
</dbReference>
<evidence type="ECO:0000313" key="3">
    <source>
        <dbReference type="Proteomes" id="UP000194221"/>
    </source>
</evidence>
<keyword evidence="1" id="KW-0732">Signal</keyword>
<dbReference type="STRING" id="1635173.WH52_10570"/>
<dbReference type="RefSeq" id="WP_086030931.1">
    <property type="nucleotide sequence ID" value="NZ_LAPZ01000009.1"/>
</dbReference>
<evidence type="ECO:0000256" key="1">
    <source>
        <dbReference type="SAM" id="SignalP"/>
    </source>
</evidence>
<name>A0A1Y2PAQ3_9FLAO</name>
<evidence type="ECO:0008006" key="4">
    <source>
        <dbReference type="Google" id="ProtNLM"/>
    </source>
</evidence>
<dbReference type="AlphaFoldDB" id="A0A1Y2PAQ3"/>
<proteinExistence type="predicted"/>
<sequence>MKQISILLLFVSLVSHAQSNFTGGFLPKINLSTKLSAKTKWVNSIEAREVIYKDNFQFTHNLVDVSTIFSVKTDLNQSINLGYIIRFKEGETIHRFLQHFNVVQQLNGIKLAHRLGMEQFYQSKVSPQYRTRYRATLQKPLSGEKVDDNEWYFKLSNEYLYQFNQEDFEVRLSPYLGYQLSKKEKVELGLDYRLGKLLDTPKKNSLWFRATWYIVID</sequence>
<evidence type="ECO:0000313" key="2">
    <source>
        <dbReference type="EMBL" id="OSY87543.1"/>
    </source>
</evidence>
<dbReference type="Proteomes" id="UP000194221">
    <property type="component" value="Unassembled WGS sequence"/>
</dbReference>
<comment type="caution">
    <text evidence="2">The sequence shown here is derived from an EMBL/GenBank/DDBJ whole genome shotgun (WGS) entry which is preliminary data.</text>
</comment>
<feature type="chain" id="PRO_5013231756" description="DUF2490 domain-containing protein" evidence="1">
    <location>
        <begin position="18"/>
        <end position="217"/>
    </location>
</feature>
<dbReference type="EMBL" id="LAPZ01000009">
    <property type="protein sequence ID" value="OSY87543.1"/>
    <property type="molecule type" value="Genomic_DNA"/>
</dbReference>
<dbReference type="Pfam" id="PF10677">
    <property type="entry name" value="DUF2490"/>
    <property type="match status" value="1"/>
</dbReference>
<organism evidence="2 3">
    <name type="scientific">Tenacibaculum holothuriorum</name>
    <dbReference type="NCBI Taxonomy" id="1635173"/>
    <lineage>
        <taxon>Bacteria</taxon>
        <taxon>Pseudomonadati</taxon>
        <taxon>Bacteroidota</taxon>
        <taxon>Flavobacteriia</taxon>
        <taxon>Flavobacteriales</taxon>
        <taxon>Flavobacteriaceae</taxon>
        <taxon>Tenacibaculum</taxon>
    </lineage>
</organism>
<gene>
    <name evidence="2" type="ORF">WH52_10570</name>
</gene>
<keyword evidence="3" id="KW-1185">Reference proteome</keyword>
<feature type="signal peptide" evidence="1">
    <location>
        <begin position="1"/>
        <end position="17"/>
    </location>
</feature>
<protein>
    <recommendedName>
        <fullName evidence="4">DUF2490 domain-containing protein</fullName>
    </recommendedName>
</protein>
<dbReference type="InParanoid" id="A0A1Y2PAQ3"/>
<accession>A0A1Y2PAQ3</accession>